<dbReference type="NCBIfam" id="NF005012">
    <property type="entry name" value="PRK06411.1"/>
    <property type="match status" value="1"/>
</dbReference>
<reference evidence="8 9" key="1">
    <citation type="submission" date="2019-11" db="EMBL/GenBank/DDBJ databases">
        <title>Genome sequence of Moorella glycerini DSM11254.</title>
        <authorList>
            <person name="Poehlein A."/>
            <person name="Boeer T."/>
            <person name="Daniel R."/>
        </authorList>
    </citation>
    <scope>NUCLEOTIDE SEQUENCE [LARGE SCALE GENOMIC DNA]</scope>
    <source>
        <strain evidence="8 9">DSM 11254</strain>
    </source>
</reference>
<proteinExistence type="inferred from homology"/>
<dbReference type="GO" id="GO:0046872">
    <property type="term" value="F:metal ion binding"/>
    <property type="evidence" value="ECO:0007669"/>
    <property type="project" value="UniProtKB-KW"/>
</dbReference>
<keyword evidence="6" id="KW-0411">Iron-sulfur</keyword>
<dbReference type="RefSeq" id="WP_156271453.1">
    <property type="nucleotide sequence ID" value="NZ_CP046244.1"/>
</dbReference>
<evidence type="ECO:0000313" key="8">
    <source>
        <dbReference type="EMBL" id="QGP91020.1"/>
    </source>
</evidence>
<dbReference type="InterPro" id="IPR052375">
    <property type="entry name" value="Complex_I_20kDa-like"/>
</dbReference>
<keyword evidence="9" id="KW-1185">Reference proteome</keyword>
<dbReference type="OrthoDB" id="9786737at2"/>
<dbReference type="Proteomes" id="UP000425916">
    <property type="component" value="Chromosome"/>
</dbReference>
<evidence type="ECO:0000256" key="6">
    <source>
        <dbReference type="ARBA" id="ARBA00023014"/>
    </source>
</evidence>
<dbReference type="SUPFAM" id="SSF56770">
    <property type="entry name" value="HydA/Nqo6-like"/>
    <property type="match status" value="1"/>
</dbReference>
<evidence type="ECO:0000256" key="2">
    <source>
        <dbReference type="ARBA" id="ARBA00009173"/>
    </source>
</evidence>
<keyword evidence="4" id="KW-0479">Metal-binding</keyword>
<dbReference type="GO" id="GO:0051539">
    <property type="term" value="F:4 iron, 4 sulfur cluster binding"/>
    <property type="evidence" value="ECO:0007669"/>
    <property type="project" value="UniProtKB-KW"/>
</dbReference>
<sequence length="154" mass="16770">MNWGDVRAFFQTKSPWAVWVNACSCDGCDTELLPLFTPYLDVERFGILLKGSPRHGDILFVTGPVNYNTAPILRRVYEQMPEPKVVVASGSCACSGGAFRDCFNIIGGVDKVIPVDVYVPGCPHRPDGVIHAAVQALGILAEKSRRYGKKVACV</sequence>
<keyword evidence="3" id="KW-0004">4Fe-4S</keyword>
<evidence type="ECO:0000256" key="4">
    <source>
        <dbReference type="ARBA" id="ARBA00022723"/>
    </source>
</evidence>
<dbReference type="InterPro" id="IPR006137">
    <property type="entry name" value="NADH_UbQ_OxRdtase-like_20kDa"/>
</dbReference>
<protein>
    <submittedName>
        <fullName evidence="8">Formate hydrogenlyase subunit 7</fullName>
    </submittedName>
</protein>
<name>A0A6I5ZMC0_9FIRM</name>
<organism evidence="8 9">
    <name type="scientific">Neomoorella glycerini</name>
    <dbReference type="NCBI Taxonomy" id="55779"/>
    <lineage>
        <taxon>Bacteria</taxon>
        <taxon>Bacillati</taxon>
        <taxon>Bacillota</taxon>
        <taxon>Clostridia</taxon>
        <taxon>Neomoorellales</taxon>
        <taxon>Neomoorellaceae</taxon>
        <taxon>Neomoorella</taxon>
    </lineage>
</organism>
<evidence type="ECO:0000256" key="3">
    <source>
        <dbReference type="ARBA" id="ARBA00022485"/>
    </source>
</evidence>
<dbReference type="EMBL" id="CP046244">
    <property type="protein sequence ID" value="QGP91020.1"/>
    <property type="molecule type" value="Genomic_DNA"/>
</dbReference>
<comment type="similarity">
    <text evidence="2">Belongs to the complex I 20 kDa subunit family.</text>
</comment>
<comment type="cofactor">
    <cofactor evidence="1">
        <name>[4Fe-4S] cluster</name>
        <dbReference type="ChEBI" id="CHEBI:49883"/>
    </cofactor>
</comment>
<gene>
    <name evidence="8" type="primary">hycG</name>
    <name evidence="8" type="ORF">MGLY_03440</name>
</gene>
<evidence type="ECO:0000256" key="1">
    <source>
        <dbReference type="ARBA" id="ARBA00001966"/>
    </source>
</evidence>
<evidence type="ECO:0000313" key="9">
    <source>
        <dbReference type="Proteomes" id="UP000425916"/>
    </source>
</evidence>
<keyword evidence="5" id="KW-0408">Iron</keyword>
<dbReference type="Pfam" id="PF01058">
    <property type="entry name" value="Oxidored_q6"/>
    <property type="match status" value="1"/>
</dbReference>
<accession>A0A6I5ZMC0</accession>
<dbReference type="PANTHER" id="PTHR42989:SF1">
    <property type="entry name" value="FORMATE HYDROGENLYASE SUBUNIT 7-RELATED"/>
    <property type="match status" value="1"/>
</dbReference>
<dbReference type="GO" id="GO:0016829">
    <property type="term" value="F:lyase activity"/>
    <property type="evidence" value="ECO:0007669"/>
    <property type="project" value="UniProtKB-KW"/>
</dbReference>
<evidence type="ECO:0000259" key="7">
    <source>
        <dbReference type="Pfam" id="PF01058"/>
    </source>
</evidence>
<feature type="domain" description="NADH:ubiquinone oxidoreductase-like 20kDa subunit" evidence="7">
    <location>
        <begin position="25"/>
        <end position="134"/>
    </location>
</feature>
<evidence type="ECO:0000256" key="5">
    <source>
        <dbReference type="ARBA" id="ARBA00023004"/>
    </source>
</evidence>
<dbReference type="Gene3D" id="3.40.50.12280">
    <property type="match status" value="1"/>
</dbReference>
<dbReference type="PANTHER" id="PTHR42989">
    <property type="entry name" value="HYDROGENASE-4 COMPONENT I"/>
    <property type="match status" value="1"/>
</dbReference>
<keyword evidence="8" id="KW-0456">Lyase</keyword>
<dbReference type="AlphaFoldDB" id="A0A6I5ZMC0"/>